<gene>
    <name evidence="1" type="ORF">GQ602_004637</name>
</gene>
<dbReference type="AlphaFoldDB" id="A0A8H4VCE5"/>
<accession>A0A8H4VCE5</accession>
<organism evidence="1 2">
    <name type="scientific">Ophiocordyceps camponoti-floridani</name>
    <dbReference type="NCBI Taxonomy" id="2030778"/>
    <lineage>
        <taxon>Eukaryota</taxon>
        <taxon>Fungi</taxon>
        <taxon>Dikarya</taxon>
        <taxon>Ascomycota</taxon>
        <taxon>Pezizomycotina</taxon>
        <taxon>Sordariomycetes</taxon>
        <taxon>Hypocreomycetidae</taxon>
        <taxon>Hypocreales</taxon>
        <taxon>Ophiocordycipitaceae</taxon>
        <taxon>Ophiocordyceps</taxon>
    </lineage>
</organism>
<name>A0A8H4VCE5_9HYPO</name>
<protein>
    <submittedName>
        <fullName evidence="1">Uncharacterized protein</fullName>
    </submittedName>
</protein>
<dbReference type="Proteomes" id="UP000562929">
    <property type="component" value="Unassembled WGS sequence"/>
</dbReference>
<dbReference type="EMBL" id="JAACLJ010000005">
    <property type="protein sequence ID" value="KAF4585332.1"/>
    <property type="molecule type" value="Genomic_DNA"/>
</dbReference>
<keyword evidence="2" id="KW-1185">Reference proteome</keyword>
<evidence type="ECO:0000313" key="1">
    <source>
        <dbReference type="EMBL" id="KAF4585332.1"/>
    </source>
</evidence>
<sequence>MSFLTAQTRSLCLKVLPSFAGHDNFLAGITWYTLGITDPDSTHDEQHTTEVQCLRSSHVESHPHAVVPRWTMVQVCIHLPAYQIGVPSVQNPVRSHRGAHRPNGKPIGSGPALQPLASFCTTTIRSTLHIRRIFAIVCESDRQNDSFGKFLCSETASISCQRNTNGYLSLASASLRMLPFGDKLSRSISSTTLARAARSGDTITNGSRLYPCRSSAARTWFSRSSS</sequence>
<reference evidence="1 2" key="1">
    <citation type="journal article" date="2020" name="G3 (Bethesda)">
        <title>Genetic Underpinnings of Host Manipulation by Ophiocordyceps as Revealed by Comparative Transcriptomics.</title>
        <authorList>
            <person name="Will I."/>
            <person name="Das B."/>
            <person name="Trinh T."/>
            <person name="Brachmann A."/>
            <person name="Ohm R.A."/>
            <person name="de Bekker C."/>
        </authorList>
    </citation>
    <scope>NUCLEOTIDE SEQUENCE [LARGE SCALE GENOMIC DNA]</scope>
    <source>
        <strain evidence="1 2">EC05</strain>
    </source>
</reference>
<proteinExistence type="predicted"/>
<comment type="caution">
    <text evidence="1">The sequence shown here is derived from an EMBL/GenBank/DDBJ whole genome shotgun (WGS) entry which is preliminary data.</text>
</comment>
<evidence type="ECO:0000313" key="2">
    <source>
        <dbReference type="Proteomes" id="UP000562929"/>
    </source>
</evidence>